<feature type="domain" description="Carboxyltransferase" evidence="5">
    <location>
        <begin position="6"/>
        <end position="207"/>
    </location>
</feature>
<keyword evidence="1" id="KW-0547">Nucleotide-binding</keyword>
<dbReference type="OrthoDB" id="9778567at2"/>
<gene>
    <name evidence="6" type="primary">pxpB</name>
    <name evidence="6" type="ORF">EGM88_05310</name>
</gene>
<accession>A0A3N4NQN3</accession>
<evidence type="ECO:0000256" key="4">
    <source>
        <dbReference type="SAM" id="Phobius"/>
    </source>
</evidence>
<comment type="caution">
    <text evidence="6">The sequence shown here is derived from an EMBL/GenBank/DDBJ whole genome shotgun (WGS) entry which is preliminary data.</text>
</comment>
<dbReference type="InterPro" id="IPR029000">
    <property type="entry name" value="Cyclophilin-like_dom_sf"/>
</dbReference>
<dbReference type="PANTHER" id="PTHR34698">
    <property type="entry name" value="5-OXOPROLINASE SUBUNIT B"/>
    <property type="match status" value="1"/>
</dbReference>
<evidence type="ECO:0000313" key="7">
    <source>
        <dbReference type="Proteomes" id="UP000270856"/>
    </source>
</evidence>
<dbReference type="Proteomes" id="UP000270856">
    <property type="component" value="Unassembled WGS sequence"/>
</dbReference>
<dbReference type="AlphaFoldDB" id="A0A3N4NQN3"/>
<dbReference type="EMBL" id="RPFJ01000006">
    <property type="protein sequence ID" value="RPD98611.1"/>
    <property type="molecule type" value="Genomic_DNA"/>
</dbReference>
<name>A0A3N4NQN3_9FLAO</name>
<dbReference type="EC" id="3.5.2.9" evidence="6"/>
<sequence>MSAFELTFKVYGKSAILIEWPSEIDKNILEDVILFKSKILKSYIKGIVDVINSYNSLTIVYNIAINNIYSEILNLKSLYSLNISQESVENFRWEIPVCYDKKFGIDLHEFQVKNNLNFEEVVRIHSSSIYTVYFIGFLPGFMYLGGLDKRLHIARKSNPRLRVEKGSVAIGGNQTGVYPSINAGGWHIIGNSPITFFDSKLAKPCFAKSGDEIKFIPVDVVEYNQIESEVEKGVYKLKKSKL</sequence>
<dbReference type="GO" id="GO:0005524">
    <property type="term" value="F:ATP binding"/>
    <property type="evidence" value="ECO:0007669"/>
    <property type="project" value="UniProtKB-KW"/>
</dbReference>
<feature type="transmembrane region" description="Helical" evidence="4">
    <location>
        <begin position="129"/>
        <end position="147"/>
    </location>
</feature>
<dbReference type="SMART" id="SM00796">
    <property type="entry name" value="AHS1"/>
    <property type="match status" value="1"/>
</dbReference>
<evidence type="ECO:0000313" key="6">
    <source>
        <dbReference type="EMBL" id="RPD98611.1"/>
    </source>
</evidence>
<proteinExistence type="predicted"/>
<keyword evidence="4" id="KW-1133">Transmembrane helix</keyword>
<keyword evidence="7" id="KW-1185">Reference proteome</keyword>
<dbReference type="Gene3D" id="3.30.1360.40">
    <property type="match status" value="1"/>
</dbReference>
<evidence type="ECO:0000256" key="3">
    <source>
        <dbReference type="ARBA" id="ARBA00022840"/>
    </source>
</evidence>
<evidence type="ECO:0000256" key="1">
    <source>
        <dbReference type="ARBA" id="ARBA00022741"/>
    </source>
</evidence>
<dbReference type="RefSeq" id="WP_123896928.1">
    <property type="nucleotide sequence ID" value="NZ_RPFJ01000006.1"/>
</dbReference>
<protein>
    <submittedName>
        <fullName evidence="6">5-oxoprolinase subunit PxpB</fullName>
        <ecNumber evidence="6">3.5.2.9</ecNumber>
    </submittedName>
</protein>
<dbReference type="InterPro" id="IPR003833">
    <property type="entry name" value="CT_C_D"/>
</dbReference>
<dbReference type="InterPro" id="IPR010016">
    <property type="entry name" value="PxpB"/>
</dbReference>
<evidence type="ECO:0000256" key="2">
    <source>
        <dbReference type="ARBA" id="ARBA00022801"/>
    </source>
</evidence>
<keyword evidence="4" id="KW-0812">Transmembrane</keyword>
<dbReference type="Pfam" id="PF02682">
    <property type="entry name" value="CT_C_D"/>
    <property type="match status" value="1"/>
</dbReference>
<reference evidence="6 7" key="1">
    <citation type="submission" date="2018-11" db="EMBL/GenBank/DDBJ databases">
        <title>Aureibaculum marinum gen. nov., sp. nov., a member of the family Flavobacteriaceae isolated from the Bohai Sea.</title>
        <authorList>
            <person name="Ji X."/>
        </authorList>
    </citation>
    <scope>NUCLEOTIDE SEQUENCE [LARGE SCALE GENOMIC DNA]</scope>
    <source>
        <strain evidence="6 7">BH-SD17</strain>
    </source>
</reference>
<dbReference type="NCBIfam" id="TIGR00370">
    <property type="entry name" value="5-oxoprolinase subunit PxpB"/>
    <property type="match status" value="1"/>
</dbReference>
<dbReference type="SUPFAM" id="SSF160467">
    <property type="entry name" value="PH0987 N-terminal domain-like"/>
    <property type="match status" value="1"/>
</dbReference>
<dbReference type="SUPFAM" id="SSF50891">
    <property type="entry name" value="Cyclophilin-like"/>
    <property type="match status" value="1"/>
</dbReference>
<evidence type="ECO:0000259" key="5">
    <source>
        <dbReference type="SMART" id="SM00796"/>
    </source>
</evidence>
<keyword evidence="2 6" id="KW-0378">Hydrolase</keyword>
<keyword evidence="4" id="KW-0472">Membrane</keyword>
<dbReference type="GO" id="GO:0017168">
    <property type="term" value="F:5-oxoprolinase (ATP-hydrolyzing) activity"/>
    <property type="evidence" value="ECO:0007669"/>
    <property type="project" value="UniProtKB-EC"/>
</dbReference>
<dbReference type="Gene3D" id="2.40.100.10">
    <property type="entry name" value="Cyclophilin-like"/>
    <property type="match status" value="1"/>
</dbReference>
<dbReference type="PANTHER" id="PTHR34698:SF2">
    <property type="entry name" value="5-OXOPROLINASE SUBUNIT B"/>
    <property type="match status" value="1"/>
</dbReference>
<keyword evidence="3" id="KW-0067">ATP-binding</keyword>
<organism evidence="6 7">
    <name type="scientific">Aureibaculum marinum</name>
    <dbReference type="NCBI Taxonomy" id="2487930"/>
    <lineage>
        <taxon>Bacteria</taxon>
        <taxon>Pseudomonadati</taxon>
        <taxon>Bacteroidota</taxon>
        <taxon>Flavobacteriia</taxon>
        <taxon>Flavobacteriales</taxon>
        <taxon>Flavobacteriaceae</taxon>
        <taxon>Aureibaculum</taxon>
    </lineage>
</organism>